<protein>
    <submittedName>
        <fullName evidence="2">Uncharacterized protein</fullName>
    </submittedName>
</protein>
<accession>A0AA35MAX4</accession>
<gene>
    <name evidence="2" type="ORF">CCHLO57077_00000718</name>
</gene>
<sequence>MKFSIATFFLATTGFVNAFPAADDAAAPRSSCGNQAGRVTCSESHVARERTMYRSDRYPHILVCVSKKWKIQASYAKGTSCNGNDQKNHARCEAY</sequence>
<dbReference type="Proteomes" id="UP001160390">
    <property type="component" value="Unassembled WGS sequence"/>
</dbReference>
<keyword evidence="3" id="KW-1185">Reference proteome</keyword>
<feature type="chain" id="PRO_5041425225" evidence="1">
    <location>
        <begin position="19"/>
        <end position="95"/>
    </location>
</feature>
<feature type="signal peptide" evidence="1">
    <location>
        <begin position="1"/>
        <end position="18"/>
    </location>
</feature>
<reference evidence="2" key="1">
    <citation type="submission" date="2023-01" db="EMBL/GenBank/DDBJ databases">
        <authorList>
            <person name="Piombo E."/>
        </authorList>
    </citation>
    <scope>NUCLEOTIDE SEQUENCE</scope>
</reference>
<keyword evidence="1" id="KW-0732">Signal</keyword>
<evidence type="ECO:0000313" key="2">
    <source>
        <dbReference type="EMBL" id="CAI6093643.1"/>
    </source>
</evidence>
<comment type="caution">
    <text evidence="2">The sequence shown here is derived from an EMBL/GenBank/DDBJ whole genome shotgun (WGS) entry which is preliminary data.</text>
</comment>
<proteinExistence type="predicted"/>
<name>A0AA35MAX4_9HYPO</name>
<dbReference type="AlphaFoldDB" id="A0AA35MAX4"/>
<organism evidence="2 3">
    <name type="scientific">Clonostachys chloroleuca</name>
    <dbReference type="NCBI Taxonomy" id="1926264"/>
    <lineage>
        <taxon>Eukaryota</taxon>
        <taxon>Fungi</taxon>
        <taxon>Dikarya</taxon>
        <taxon>Ascomycota</taxon>
        <taxon>Pezizomycotina</taxon>
        <taxon>Sordariomycetes</taxon>
        <taxon>Hypocreomycetidae</taxon>
        <taxon>Hypocreales</taxon>
        <taxon>Bionectriaceae</taxon>
        <taxon>Clonostachys</taxon>
    </lineage>
</organism>
<evidence type="ECO:0000256" key="1">
    <source>
        <dbReference type="SAM" id="SignalP"/>
    </source>
</evidence>
<evidence type="ECO:0000313" key="3">
    <source>
        <dbReference type="Proteomes" id="UP001160390"/>
    </source>
</evidence>
<dbReference type="EMBL" id="CABFNP030001245">
    <property type="protein sequence ID" value="CAI6093643.1"/>
    <property type="molecule type" value="Genomic_DNA"/>
</dbReference>